<feature type="region of interest" description="Disordered" evidence="5">
    <location>
        <begin position="136"/>
        <end position="182"/>
    </location>
</feature>
<evidence type="ECO:0000256" key="6">
    <source>
        <dbReference type="SAM" id="SignalP"/>
    </source>
</evidence>
<keyword evidence="1 4" id="KW-0349">Heme</keyword>
<proteinExistence type="predicted"/>
<dbReference type="GO" id="GO:0020037">
    <property type="term" value="F:heme binding"/>
    <property type="evidence" value="ECO:0007669"/>
    <property type="project" value="InterPro"/>
</dbReference>
<dbReference type="PANTHER" id="PTHR35889:SF3">
    <property type="entry name" value="F-BOX DOMAIN-CONTAINING PROTEIN"/>
    <property type="match status" value="1"/>
</dbReference>
<evidence type="ECO:0000256" key="2">
    <source>
        <dbReference type="ARBA" id="ARBA00022723"/>
    </source>
</evidence>
<keyword evidence="2 4" id="KW-0479">Metal-binding</keyword>
<evidence type="ECO:0000256" key="1">
    <source>
        <dbReference type="ARBA" id="ARBA00022617"/>
    </source>
</evidence>
<keyword evidence="3 4" id="KW-0408">Iron</keyword>
<keyword evidence="6" id="KW-0732">Signal</keyword>
<evidence type="ECO:0000256" key="4">
    <source>
        <dbReference type="PROSITE-ProRule" id="PRU00433"/>
    </source>
</evidence>
<keyword evidence="9" id="KW-1185">Reference proteome</keyword>
<protein>
    <submittedName>
        <fullName evidence="8">Planctomycete cytochrome C</fullName>
    </submittedName>
</protein>
<evidence type="ECO:0000259" key="7">
    <source>
        <dbReference type="PROSITE" id="PS51007"/>
    </source>
</evidence>
<reference evidence="8 9" key="1">
    <citation type="submission" date="2019-02" db="EMBL/GenBank/DDBJ databases">
        <title>Deep-cultivation of Planctomycetes and their phenomic and genomic characterization uncovers novel biology.</title>
        <authorList>
            <person name="Wiegand S."/>
            <person name="Jogler M."/>
            <person name="Boedeker C."/>
            <person name="Pinto D."/>
            <person name="Vollmers J."/>
            <person name="Rivas-Marin E."/>
            <person name="Kohn T."/>
            <person name="Peeters S.H."/>
            <person name="Heuer A."/>
            <person name="Rast P."/>
            <person name="Oberbeckmann S."/>
            <person name="Bunk B."/>
            <person name="Jeske O."/>
            <person name="Meyerdierks A."/>
            <person name="Storesund J.E."/>
            <person name="Kallscheuer N."/>
            <person name="Luecker S."/>
            <person name="Lage O.M."/>
            <person name="Pohl T."/>
            <person name="Merkel B.J."/>
            <person name="Hornburger P."/>
            <person name="Mueller R.-W."/>
            <person name="Bruemmer F."/>
            <person name="Labrenz M."/>
            <person name="Spormann A.M."/>
            <person name="Op Den Camp H."/>
            <person name="Overmann J."/>
            <person name="Amann R."/>
            <person name="Jetten M.S.M."/>
            <person name="Mascher T."/>
            <person name="Medema M.H."/>
            <person name="Devos D.P."/>
            <person name="Kaster A.-K."/>
            <person name="Ovreas L."/>
            <person name="Rohde M."/>
            <person name="Galperin M.Y."/>
            <person name="Jogler C."/>
        </authorList>
    </citation>
    <scope>NUCLEOTIDE SEQUENCE [LARGE SCALE GENOMIC DNA]</scope>
    <source>
        <strain evidence="8 9">Pla100</strain>
    </source>
</reference>
<feature type="chain" id="PRO_5022993960" evidence="6">
    <location>
        <begin position="24"/>
        <end position="695"/>
    </location>
</feature>
<feature type="domain" description="Cytochrome c" evidence="7">
    <location>
        <begin position="181"/>
        <end position="274"/>
    </location>
</feature>
<feature type="signal peptide" evidence="6">
    <location>
        <begin position="1"/>
        <end position="23"/>
    </location>
</feature>
<dbReference type="GO" id="GO:0046872">
    <property type="term" value="F:metal ion binding"/>
    <property type="evidence" value="ECO:0007669"/>
    <property type="project" value="UniProtKB-KW"/>
</dbReference>
<dbReference type="SUPFAM" id="SSF46626">
    <property type="entry name" value="Cytochrome c"/>
    <property type="match status" value="1"/>
</dbReference>
<dbReference type="OrthoDB" id="9809746at2"/>
<dbReference type="Pfam" id="PF07635">
    <property type="entry name" value="PSCyt1"/>
    <property type="match status" value="1"/>
</dbReference>
<dbReference type="InterPro" id="IPR011429">
    <property type="entry name" value="Cyt_c_Planctomycete-type"/>
</dbReference>
<feature type="compositionally biased region" description="Pro residues" evidence="5">
    <location>
        <begin position="163"/>
        <end position="176"/>
    </location>
</feature>
<evidence type="ECO:0000256" key="3">
    <source>
        <dbReference type="ARBA" id="ARBA00023004"/>
    </source>
</evidence>
<dbReference type="InterPro" id="IPR036909">
    <property type="entry name" value="Cyt_c-like_dom_sf"/>
</dbReference>
<gene>
    <name evidence="8" type="ORF">Pla100_21990</name>
</gene>
<dbReference type="PROSITE" id="PS51007">
    <property type="entry name" value="CYTC"/>
    <property type="match status" value="1"/>
</dbReference>
<evidence type="ECO:0000256" key="5">
    <source>
        <dbReference type="SAM" id="MobiDB-lite"/>
    </source>
</evidence>
<evidence type="ECO:0000313" key="9">
    <source>
        <dbReference type="Proteomes" id="UP000316213"/>
    </source>
</evidence>
<dbReference type="PANTHER" id="PTHR35889">
    <property type="entry name" value="CYCLOINULO-OLIGOSACCHARIDE FRUCTANOTRANSFERASE-RELATED"/>
    <property type="match status" value="1"/>
</dbReference>
<sequence length="695" mass="73695" precursor="true">MKLANMKSASVSPLRWLLTPCLAAWIAAGWSTTPVSGQAPDQATAAKMAFDKLDTRARRIVMTIGASMKTAGTEFQAGRFAESTQTLDKAIEQIRVGLSTGSPDLYDALLPTMERIVNARALLEFEGVPVDPFSVPPRPSESGAAMAMAGGKTNPANIDPFAPATPPATPANPVPGTPATGTPATGGVSFVGEVAPILASKCGGCHINGSKGGFSLATFAALMKGPPEGVVIFAGDTVGSRLIETIETGDMPRGGGKVSPAELMTLKKWINEGAKFDGTDPSVQLTSLTKGTTPAPAPMPPEKVTINALTGKETVSFASQIAPILVDNCGGCHIDAMRNQGGLSMDTLARLFRGGDSGKIVQAGRGEQSLLVRKLRGLEGDQMPAGGRPPLNETDIKLISTWIDEGASVDPAQQEMPLNILTKQAWLAAASTDEVTQRRAELAETHFSLAGADSSRLAQHRSEHFAVWGDVSPDLLQAVAEQAESALQKTSVVIPSSQLQQPADTFFNGLASIYVLPRRYDYSEFAKMVEGRSVPTDWQSHWKFDGIQAYVAVVASDRDEDAEIADRLAGSIASLAVASRSVTVPRWFADGLGRVAASSKVKQDRSELAKTQAELITAIGTLKSGKEFIEGKLPPERSDLIAAAVCQSFLTRENRRGFDSILRNLSEGKPFDTAFVASMNATPVAYFDAWLQWVK</sequence>
<comment type="caution">
    <text evidence="8">The sequence shown here is derived from an EMBL/GenBank/DDBJ whole genome shotgun (WGS) entry which is preliminary data.</text>
</comment>
<dbReference type="GO" id="GO:0009055">
    <property type="term" value="F:electron transfer activity"/>
    <property type="evidence" value="ECO:0007669"/>
    <property type="project" value="InterPro"/>
</dbReference>
<dbReference type="Proteomes" id="UP000316213">
    <property type="component" value="Unassembled WGS sequence"/>
</dbReference>
<dbReference type="EMBL" id="SJPM01000003">
    <property type="protein sequence ID" value="TWT99026.1"/>
    <property type="molecule type" value="Genomic_DNA"/>
</dbReference>
<dbReference type="AlphaFoldDB" id="A0A5C6AI01"/>
<accession>A0A5C6AI01</accession>
<organism evidence="8 9">
    <name type="scientific">Neorhodopirellula pilleata</name>
    <dbReference type="NCBI Taxonomy" id="2714738"/>
    <lineage>
        <taxon>Bacteria</taxon>
        <taxon>Pseudomonadati</taxon>
        <taxon>Planctomycetota</taxon>
        <taxon>Planctomycetia</taxon>
        <taxon>Pirellulales</taxon>
        <taxon>Pirellulaceae</taxon>
        <taxon>Neorhodopirellula</taxon>
    </lineage>
</organism>
<dbReference type="InterPro" id="IPR009056">
    <property type="entry name" value="Cyt_c-like_dom"/>
</dbReference>
<evidence type="ECO:0000313" key="8">
    <source>
        <dbReference type="EMBL" id="TWT99026.1"/>
    </source>
</evidence>
<name>A0A5C6AI01_9BACT</name>